<name>A0A7S3H7S3_9STRA</name>
<dbReference type="GO" id="GO:0005829">
    <property type="term" value="C:cytosol"/>
    <property type="evidence" value="ECO:0007669"/>
    <property type="project" value="TreeGrafter"/>
</dbReference>
<accession>A0A7S3H7S3</accession>
<dbReference type="GO" id="GO:0030246">
    <property type="term" value="F:carbohydrate binding"/>
    <property type="evidence" value="ECO:0007669"/>
    <property type="project" value="InterPro"/>
</dbReference>
<dbReference type="SUPFAM" id="SSF48208">
    <property type="entry name" value="Six-hairpin glycosidases"/>
    <property type="match status" value="1"/>
</dbReference>
<dbReference type="InterPro" id="IPR014718">
    <property type="entry name" value="GH-type_carb-bd"/>
</dbReference>
<dbReference type="PANTHER" id="PTHR12143:SF43">
    <property type="entry name" value="PUTATIVE-RELATED"/>
    <property type="match status" value="1"/>
</dbReference>
<proteinExistence type="predicted"/>
<dbReference type="NCBIfam" id="TIGR01180">
    <property type="entry name" value="aman2_put"/>
    <property type="match status" value="1"/>
</dbReference>
<dbReference type="InterPro" id="IPR008928">
    <property type="entry name" value="6-hairpin_glycosidase_sf"/>
</dbReference>
<dbReference type="PANTHER" id="PTHR12143">
    <property type="entry name" value="PEPTIDE N-GLYCANASE PNGASE -RELATED"/>
    <property type="match status" value="1"/>
</dbReference>
<dbReference type="Gene3D" id="3.30.2080.10">
    <property type="entry name" value="GH92 mannosidase domain"/>
    <property type="match status" value="1"/>
</dbReference>
<dbReference type="GO" id="GO:0000224">
    <property type="term" value="F:peptide-N4-(N-acetyl-beta-glucosaminyl)asparagine amidase activity"/>
    <property type="evidence" value="ECO:0007669"/>
    <property type="project" value="TreeGrafter"/>
</dbReference>
<organism evidence="2">
    <name type="scientific">Spumella elongata</name>
    <dbReference type="NCBI Taxonomy" id="89044"/>
    <lineage>
        <taxon>Eukaryota</taxon>
        <taxon>Sar</taxon>
        <taxon>Stramenopiles</taxon>
        <taxon>Ochrophyta</taxon>
        <taxon>Chrysophyceae</taxon>
        <taxon>Chromulinales</taxon>
        <taxon>Chromulinaceae</taxon>
        <taxon>Spumella</taxon>
    </lineage>
</organism>
<evidence type="ECO:0000259" key="1">
    <source>
        <dbReference type="Pfam" id="PF07971"/>
    </source>
</evidence>
<dbReference type="AlphaFoldDB" id="A0A7S3H7S3"/>
<dbReference type="EMBL" id="HBIC01031771">
    <property type="protein sequence ID" value="CAE0287228.1"/>
    <property type="molecule type" value="Transcribed_RNA"/>
</dbReference>
<feature type="domain" description="Glycosyl hydrolase family 92" evidence="1">
    <location>
        <begin position="209"/>
        <end position="709"/>
    </location>
</feature>
<dbReference type="Gene3D" id="1.20.1050.60">
    <property type="entry name" value="alpha-1,2-mannosidase"/>
    <property type="match status" value="1"/>
</dbReference>
<evidence type="ECO:0000313" key="2">
    <source>
        <dbReference type="EMBL" id="CAE0287228.1"/>
    </source>
</evidence>
<dbReference type="InterPro" id="IPR050883">
    <property type="entry name" value="PNGase"/>
</dbReference>
<gene>
    <name evidence="2" type="ORF">SELO1098_LOCUS16071</name>
</gene>
<dbReference type="Pfam" id="PF07971">
    <property type="entry name" value="Glyco_hydro_92"/>
    <property type="match status" value="1"/>
</dbReference>
<reference evidence="2" key="1">
    <citation type="submission" date="2021-01" db="EMBL/GenBank/DDBJ databases">
        <authorList>
            <person name="Corre E."/>
            <person name="Pelletier E."/>
            <person name="Niang G."/>
            <person name="Scheremetjew M."/>
            <person name="Finn R."/>
            <person name="Kale V."/>
            <person name="Holt S."/>
            <person name="Cochrane G."/>
            <person name="Meng A."/>
            <person name="Brown T."/>
            <person name="Cohen L."/>
        </authorList>
    </citation>
    <scope>NUCLEOTIDE SEQUENCE</scope>
    <source>
        <strain evidence="2">CCAP 955/1</strain>
    </source>
</reference>
<dbReference type="GO" id="GO:0006516">
    <property type="term" value="P:glycoprotein catabolic process"/>
    <property type="evidence" value="ECO:0007669"/>
    <property type="project" value="TreeGrafter"/>
</dbReference>
<dbReference type="Gene3D" id="2.70.98.10">
    <property type="match status" value="1"/>
</dbReference>
<sequence length="716" mass="77847">MPASLSSNSGADQYTGYSPKTTTYSPYFYETKLLAYSTAEENTVFGFAPSSHGGVVEVKFPHYDANAAARVGSSSKSAMKFADTKYGTAKETEEALRDHSGFTQTRRISIVLHGGADTSAISKFSIDGTTMLSGYTTANSGGVGDSNSAFAHYFVALVYGGEDGNTPVAHDATTSKASGNGVYVDFDPTLAEHQKLTVRFATSFISQEQALTNLLAEVNTDKSFGQVKSAAKSAWNQALSRVKVTALGGEETPDQVMDEYKKFYSALYRASLFPRSISEITADGKEVHWSPYASSPEQRTASGPLTTDSGFWDAWNTVYPLLTLANRPKLGSLMQGWVNAYSEGGWIPQWASPGYRGSMVGTMGDVSIADAIVNEIPGFDVAKAYEAIRKDAFEIPPAGSNQGRECFDSYLTLGYVPQGACSEVTSRTLNYYQSDWAVAQAALKLGKTEDAATLLARASNYSLLFHQEDAFFRSRSMVDGKFTEPFDQFSWGGDYTEAGPWQFRFYLPYDPAGLDKLFTAAGKDMCAELEAVHTQRTAAFHIGGYSSEIHEMTEMTDHCWGQYAHNNQPIHHQLYMGMFKGYTSQCAANAQARIRQVLNNLYTSGSDMFPGDEDNGEMGAWYVLSSLGLYNLSPGGDEFLFGAPLFAHVEVDISDGAGDKKLVIKAVNNSKKNIYVQKITWNDAEIAHSANGIKYAQLKEGGTLTFYMGAAPVAAK</sequence>
<dbReference type="InterPro" id="IPR012939">
    <property type="entry name" value="Glyco_hydro_92"/>
</dbReference>
<dbReference type="GO" id="GO:0005975">
    <property type="term" value="P:carbohydrate metabolic process"/>
    <property type="evidence" value="ECO:0007669"/>
    <property type="project" value="InterPro"/>
</dbReference>
<protein>
    <recommendedName>
        <fullName evidence="1">Glycosyl hydrolase family 92 domain-containing protein</fullName>
    </recommendedName>
</protein>
<dbReference type="Gene3D" id="1.20.1610.10">
    <property type="entry name" value="alpha-1,2-mannosidases domains"/>
    <property type="match status" value="1"/>
</dbReference>
<dbReference type="InterPro" id="IPR005887">
    <property type="entry name" value="GH92_a_mannosidase_put"/>
</dbReference>